<keyword evidence="3" id="KW-0808">Transferase</keyword>
<dbReference type="GO" id="GO:0016301">
    <property type="term" value="F:kinase activity"/>
    <property type="evidence" value="ECO:0007669"/>
    <property type="project" value="UniProtKB-KW"/>
</dbReference>
<keyword evidence="4" id="KW-0547">Nucleotide-binding</keyword>
<protein>
    <recommendedName>
        <fullName evidence="2">non-specific protein-tyrosine kinase</fullName>
        <ecNumber evidence="2">2.7.10.2</ecNumber>
    </recommendedName>
</protein>
<dbReference type="InterPro" id="IPR005702">
    <property type="entry name" value="Wzc-like_C"/>
</dbReference>
<accession>A0ABT1YRK9</accession>
<dbReference type="InterPro" id="IPR027417">
    <property type="entry name" value="P-loop_NTPase"/>
</dbReference>
<evidence type="ECO:0000313" key="10">
    <source>
        <dbReference type="EMBL" id="MCR8635375.1"/>
    </source>
</evidence>
<dbReference type="EMBL" id="JANQBD010000027">
    <property type="protein sequence ID" value="MCR8635375.1"/>
    <property type="molecule type" value="Genomic_DNA"/>
</dbReference>
<evidence type="ECO:0000256" key="8">
    <source>
        <dbReference type="ARBA" id="ARBA00051245"/>
    </source>
</evidence>
<dbReference type="Pfam" id="PF13614">
    <property type="entry name" value="AAA_31"/>
    <property type="match status" value="1"/>
</dbReference>
<dbReference type="SUPFAM" id="SSF52540">
    <property type="entry name" value="P-loop containing nucleoside triphosphate hydrolases"/>
    <property type="match status" value="1"/>
</dbReference>
<evidence type="ECO:0000256" key="2">
    <source>
        <dbReference type="ARBA" id="ARBA00011903"/>
    </source>
</evidence>
<comment type="caution">
    <text evidence="10">The sequence shown here is derived from an EMBL/GenBank/DDBJ whole genome shotgun (WGS) entry which is preliminary data.</text>
</comment>
<sequence>MLRPTTKSDIMQINPESPIFEAYRTLRINIEFSAFDRVVKTITITSANPGEGKTSTAINLAVAYAQAGKKVMLVDADLRKPALHHAFNSDNSRGLTNFLANQIDIHEIIRETPIENLSLILSGHIPPNPSELLASPRMHTLLAELKENYDIVLFDTSPALTLTDAKVMAAISDGVLLVVEYGKVKRDVAKKLKDDLIHVKANLLGVVLNKLNSKDAAAYLY</sequence>
<evidence type="ECO:0000256" key="3">
    <source>
        <dbReference type="ARBA" id="ARBA00022679"/>
    </source>
</evidence>
<gene>
    <name evidence="10" type="ORF">NV381_29650</name>
</gene>
<proteinExistence type="inferred from homology"/>
<dbReference type="InterPro" id="IPR050445">
    <property type="entry name" value="Bact_polysacc_biosynth/exp"/>
</dbReference>
<reference evidence="10 11" key="1">
    <citation type="submission" date="2022-08" db="EMBL/GenBank/DDBJ databases">
        <title>Paenibacillus endoradicis sp. nov., Paenibacillus radicibacter sp. nov and Paenibacillus pararadicis sp. nov., three cold-adapted plant growth-promoting bacteria isolated from root of Larix gmelinii in Great Khingan.</title>
        <authorList>
            <person name="Xue H."/>
        </authorList>
    </citation>
    <scope>NUCLEOTIDE SEQUENCE [LARGE SCALE GENOMIC DNA]</scope>
    <source>
        <strain evidence="10 11">N5-1-1-5</strain>
    </source>
</reference>
<evidence type="ECO:0000256" key="6">
    <source>
        <dbReference type="ARBA" id="ARBA00022840"/>
    </source>
</evidence>
<evidence type="ECO:0000313" key="11">
    <source>
        <dbReference type="Proteomes" id="UP001300012"/>
    </source>
</evidence>
<dbReference type="Gene3D" id="3.40.50.300">
    <property type="entry name" value="P-loop containing nucleotide triphosphate hydrolases"/>
    <property type="match status" value="1"/>
</dbReference>
<keyword evidence="7" id="KW-0829">Tyrosine-protein kinase</keyword>
<dbReference type="EC" id="2.7.10.2" evidence="2"/>
<dbReference type="RefSeq" id="WP_258216923.1">
    <property type="nucleotide sequence ID" value="NZ_JANQBD010000027.1"/>
</dbReference>
<dbReference type="InterPro" id="IPR025669">
    <property type="entry name" value="AAA_dom"/>
</dbReference>
<organism evidence="10 11">
    <name type="scientific">Paenibacillus radicis</name>
    <name type="common">ex Xue et al. 2023</name>
    <dbReference type="NCBI Taxonomy" id="2972489"/>
    <lineage>
        <taxon>Bacteria</taxon>
        <taxon>Bacillati</taxon>
        <taxon>Bacillota</taxon>
        <taxon>Bacilli</taxon>
        <taxon>Bacillales</taxon>
        <taxon>Paenibacillaceae</taxon>
        <taxon>Paenibacillus</taxon>
    </lineage>
</organism>
<evidence type="ECO:0000256" key="1">
    <source>
        <dbReference type="ARBA" id="ARBA00007316"/>
    </source>
</evidence>
<keyword evidence="6" id="KW-0067">ATP-binding</keyword>
<name>A0ABT1YRK9_9BACL</name>
<dbReference type="NCBIfam" id="TIGR01007">
    <property type="entry name" value="eps_fam"/>
    <property type="match status" value="1"/>
</dbReference>
<keyword evidence="11" id="KW-1185">Reference proteome</keyword>
<comment type="similarity">
    <text evidence="1">Belongs to the CpsD/CapB family.</text>
</comment>
<dbReference type="PANTHER" id="PTHR32309">
    <property type="entry name" value="TYROSINE-PROTEIN KINASE"/>
    <property type="match status" value="1"/>
</dbReference>
<dbReference type="Proteomes" id="UP001300012">
    <property type="component" value="Unassembled WGS sequence"/>
</dbReference>
<evidence type="ECO:0000256" key="7">
    <source>
        <dbReference type="ARBA" id="ARBA00023137"/>
    </source>
</evidence>
<feature type="domain" description="AAA" evidence="9">
    <location>
        <begin position="40"/>
        <end position="183"/>
    </location>
</feature>
<evidence type="ECO:0000259" key="9">
    <source>
        <dbReference type="Pfam" id="PF13614"/>
    </source>
</evidence>
<keyword evidence="5 10" id="KW-0418">Kinase</keyword>
<dbReference type="CDD" id="cd05387">
    <property type="entry name" value="BY-kinase"/>
    <property type="match status" value="1"/>
</dbReference>
<evidence type="ECO:0000256" key="4">
    <source>
        <dbReference type="ARBA" id="ARBA00022741"/>
    </source>
</evidence>
<comment type="catalytic activity">
    <reaction evidence="8">
        <text>L-tyrosyl-[protein] + ATP = O-phospho-L-tyrosyl-[protein] + ADP + H(+)</text>
        <dbReference type="Rhea" id="RHEA:10596"/>
        <dbReference type="Rhea" id="RHEA-COMP:10136"/>
        <dbReference type="Rhea" id="RHEA-COMP:20101"/>
        <dbReference type="ChEBI" id="CHEBI:15378"/>
        <dbReference type="ChEBI" id="CHEBI:30616"/>
        <dbReference type="ChEBI" id="CHEBI:46858"/>
        <dbReference type="ChEBI" id="CHEBI:61978"/>
        <dbReference type="ChEBI" id="CHEBI:456216"/>
        <dbReference type="EC" id="2.7.10.2"/>
    </reaction>
</comment>
<dbReference type="PANTHER" id="PTHR32309:SF13">
    <property type="entry name" value="FERRIC ENTEROBACTIN TRANSPORT PROTEIN FEPE"/>
    <property type="match status" value="1"/>
</dbReference>
<evidence type="ECO:0000256" key="5">
    <source>
        <dbReference type="ARBA" id="ARBA00022777"/>
    </source>
</evidence>